<accession>A0A9P5X0V9</accession>
<organism evidence="1 2">
    <name type="scientific">Macrolepiota fuliginosa MF-IS2</name>
    <dbReference type="NCBI Taxonomy" id="1400762"/>
    <lineage>
        <taxon>Eukaryota</taxon>
        <taxon>Fungi</taxon>
        <taxon>Dikarya</taxon>
        <taxon>Basidiomycota</taxon>
        <taxon>Agaricomycotina</taxon>
        <taxon>Agaricomycetes</taxon>
        <taxon>Agaricomycetidae</taxon>
        <taxon>Agaricales</taxon>
        <taxon>Agaricineae</taxon>
        <taxon>Agaricaceae</taxon>
        <taxon>Macrolepiota</taxon>
    </lineage>
</organism>
<sequence length="82" mass="9163">MILERLDTRQIKSPKFTRNVELEASIAPSTSTQNFDGVRRGHIRPSGQVFLEVNLPGWLVGCTRGLKITASFALTIQDVCLY</sequence>
<dbReference type="AlphaFoldDB" id="A0A9P5X0V9"/>
<name>A0A9P5X0V9_9AGAR</name>
<reference evidence="1" key="1">
    <citation type="submission" date="2020-11" db="EMBL/GenBank/DDBJ databases">
        <authorList>
            <consortium name="DOE Joint Genome Institute"/>
            <person name="Ahrendt S."/>
            <person name="Riley R."/>
            <person name="Andreopoulos W."/>
            <person name="Labutti K."/>
            <person name="Pangilinan J."/>
            <person name="Ruiz-Duenas F.J."/>
            <person name="Barrasa J.M."/>
            <person name="Sanchez-Garcia M."/>
            <person name="Camarero S."/>
            <person name="Miyauchi S."/>
            <person name="Serrano A."/>
            <person name="Linde D."/>
            <person name="Babiker R."/>
            <person name="Drula E."/>
            <person name="Ayuso-Fernandez I."/>
            <person name="Pacheco R."/>
            <person name="Padilla G."/>
            <person name="Ferreira P."/>
            <person name="Barriuso J."/>
            <person name="Kellner H."/>
            <person name="Castanera R."/>
            <person name="Alfaro M."/>
            <person name="Ramirez L."/>
            <person name="Pisabarro A.G."/>
            <person name="Kuo A."/>
            <person name="Tritt A."/>
            <person name="Lipzen A."/>
            <person name="He G."/>
            <person name="Yan M."/>
            <person name="Ng V."/>
            <person name="Cullen D."/>
            <person name="Martin F."/>
            <person name="Rosso M.-N."/>
            <person name="Henrissat B."/>
            <person name="Hibbett D."/>
            <person name="Martinez A.T."/>
            <person name="Grigoriev I.V."/>
        </authorList>
    </citation>
    <scope>NUCLEOTIDE SEQUENCE</scope>
    <source>
        <strain evidence="1">MF-IS2</strain>
    </source>
</reference>
<protein>
    <submittedName>
        <fullName evidence="1">Uncharacterized protein</fullName>
    </submittedName>
</protein>
<gene>
    <name evidence="1" type="ORF">P691DRAFT_589312</name>
</gene>
<evidence type="ECO:0000313" key="1">
    <source>
        <dbReference type="EMBL" id="KAF9441275.1"/>
    </source>
</evidence>
<proteinExistence type="predicted"/>
<keyword evidence="2" id="KW-1185">Reference proteome</keyword>
<evidence type="ECO:0000313" key="2">
    <source>
        <dbReference type="Proteomes" id="UP000807342"/>
    </source>
</evidence>
<dbReference type="EMBL" id="MU151981">
    <property type="protein sequence ID" value="KAF9441275.1"/>
    <property type="molecule type" value="Genomic_DNA"/>
</dbReference>
<comment type="caution">
    <text evidence="1">The sequence shown here is derived from an EMBL/GenBank/DDBJ whole genome shotgun (WGS) entry which is preliminary data.</text>
</comment>
<dbReference type="Proteomes" id="UP000807342">
    <property type="component" value="Unassembled WGS sequence"/>
</dbReference>